<feature type="region of interest" description="Disordered" evidence="6">
    <location>
        <begin position="2403"/>
        <end position="2517"/>
    </location>
</feature>
<evidence type="ECO:0000259" key="7">
    <source>
        <dbReference type="Pfam" id="PF13086"/>
    </source>
</evidence>
<feature type="region of interest" description="Disordered" evidence="6">
    <location>
        <begin position="1"/>
        <end position="28"/>
    </location>
</feature>
<dbReference type="SUPFAM" id="SSF52540">
    <property type="entry name" value="P-loop containing nucleoside triphosphate hydrolases"/>
    <property type="match status" value="2"/>
</dbReference>
<dbReference type="Gene3D" id="3.40.50.300">
    <property type="entry name" value="P-loop containing nucleotide triphosphate hydrolases"/>
    <property type="match status" value="3"/>
</dbReference>
<evidence type="ECO:0000313" key="9">
    <source>
        <dbReference type="EMBL" id="CEL97886.1"/>
    </source>
</evidence>
<gene>
    <name evidence="9" type="ORF">Vbra_7761</name>
</gene>
<dbReference type="GO" id="GO:0016787">
    <property type="term" value="F:hydrolase activity"/>
    <property type="evidence" value="ECO:0007669"/>
    <property type="project" value="UniProtKB-KW"/>
</dbReference>
<keyword evidence="4" id="KW-0067">ATP-binding</keyword>
<feature type="compositionally biased region" description="Low complexity" evidence="6">
    <location>
        <begin position="2403"/>
        <end position="2433"/>
    </location>
</feature>
<keyword evidence="10" id="KW-1185">Reference proteome</keyword>
<dbReference type="GO" id="GO:0004386">
    <property type="term" value="F:helicase activity"/>
    <property type="evidence" value="ECO:0007669"/>
    <property type="project" value="UniProtKB-KW"/>
</dbReference>
<feature type="compositionally biased region" description="Basic residues" evidence="6">
    <location>
        <begin position="2173"/>
        <end position="2182"/>
    </location>
</feature>
<evidence type="ECO:0000256" key="4">
    <source>
        <dbReference type="ARBA" id="ARBA00022840"/>
    </source>
</evidence>
<dbReference type="InterPro" id="IPR047187">
    <property type="entry name" value="SF1_C_Upf1"/>
</dbReference>
<feature type="domain" description="DNA2/NAM7 helicase-like C-terminal" evidence="8">
    <location>
        <begin position="808"/>
        <end position="1031"/>
    </location>
</feature>
<keyword evidence="5" id="KW-0175">Coiled coil</keyword>
<proteinExistence type="predicted"/>
<feature type="compositionally biased region" description="Basic and acidic residues" evidence="6">
    <location>
        <begin position="2469"/>
        <end position="2487"/>
    </location>
</feature>
<feature type="compositionally biased region" description="Low complexity" evidence="6">
    <location>
        <begin position="2183"/>
        <end position="2196"/>
    </location>
</feature>
<dbReference type="Pfam" id="PF13087">
    <property type="entry name" value="AAA_12"/>
    <property type="match status" value="1"/>
</dbReference>
<dbReference type="FunFam" id="3.40.50.300:FF:000326">
    <property type="entry name" value="P-loop containing nucleoside triphosphate hydrolase"/>
    <property type="match status" value="1"/>
</dbReference>
<feature type="coiled-coil region" evidence="5">
    <location>
        <begin position="2358"/>
        <end position="2385"/>
    </location>
</feature>
<accession>A0A0G4EL26</accession>
<sequence length="2545" mass="285922">MQQPASQTAASSAAEASQQAQSGTQGDQETAFYESQRRLVLHDYCTGEFVEETLAVLPQRFTSLEQYRMCFIPAAEANIKAEIYASICQLNHKRQLEMVLSVSTERRFVHGRYQIAYQWASKEDFKQDCVRALLHTNEVVLVYDRSLDITTKFDLKVADAEEGRWALGVIDKHRSLSHWDDIEGLQEHDRREQDGRDGRGRGRFPAGAAAGGGGGKGRGRGRGIVKGQQGPRPPRGFTGPLYEGESFNNGAADEQQATPGDPEQLDIRHRMTLTELTDLGQPTTVINFYTWSAAVPAFVQNAVTNVMVIPLVQIPTSLRAGLLNPTTIGPELVPEVLGVQAEEIDSKDQQIAAQAKQFLAEKFQAENPHAQVLPVTDQLANDICQKLRLNQSQATAVKECLVNPTRRVQLIQGPPGTGKTSTIAVMLAALALCGRRTMAVSHTNIATAEIARKFLTRLVRHTDPLELLMEKPKLLVPQSYPLDDRRMRRAPKTHEVDHFLPSHIVLVGSEGRVDTREGIDAIWADHRIHMLQASVRIILELLRGIKGRYRPSTIQNWMKLPWTVDTTQEDRIPFPDGAAEIYAAFDKYLRLIRINGPPPRWAAHQKIETWPRTITDEILFLGVLFLQAFARRSQLPDRPLGERTDDVLPMMYRTMVWFNCPGRVPPPTEEPQRIEICESPAPHIMPNLVDLMAEDTSAGVLEEALERIRLLLYRRLVDVNQRNFSHRVLNKMLVDSASVCFCTTTVACRRLFNDMWFHTLVIDEACQVLESESRTAFKACLEAAILVGDHKQLGPIVISNAASESEFKRSLFERLVSNGHPFIRLQTQYRMRPEIAAFSVREFYENAVENAGNVTSEEWSKPWHSYKHGLFPPFCLFDTSNVSRDLVHEAHDLTSTFANSKMNQGEVDVIIALLCWLYDTYEHLFPPIDTHLEDTDLPITANVTPMDIGIIAPYRRQIELIQEQLAARIPRMLNYVTIATVDAFQGREKSIIIFSATRANAHGEIGFTSDARRLNVALTRAKHSLWVIGHMKTLVQNKCARRPMGSLWEDLQSHALVMAQRTQASDDNLLSAFVDVAHEPRLMEFVGLSGSSGVARRDPLMTTIKSSSLLGAFTFPVLMSSHAINWLMAMARGHFDVGTINKIKVCIRNLARGNQDVRRRKLLISATQRPNIEDLLIFEEAVQQTPLVIIWSMALDDATNGQAVRIWTIEHRTNRTRSSYDYDGRILAWTHFNVHTSEYRRACLAHGDLEDIKRRPDRPLPNKDVQINPGWTDNREWRAVKKPDHRSASAASGGDSWGSPAIERLSGAECEVRGYEMETIDIEDAEGEPLLPFLPTHRTFHRMNSEFFGHFVELLKHVCESAGSSSSGPLADRPAAELELFHVSGGHRAWPPALDYRLQRIAADGGASLFIMGTAGAGKTNVLMARMRQVEQEWVVREHVGLRPLTEHGWGGEGGWRQGDDPEQLREDDPRMLTQPTWNDSDGDNDAQAAPVRPVNPYPAPSILLVAADDALADTLRQQHELHRSWSRLSAPSPSKLINDGKAQQYDWIFQKKKDGLPLYVPPRVEALRDAINSRIHRVSGNPPDPIRSEPLFSRQVFRLPEGRSVCSREAGAADDGAGAGGGAGAADDCHPAIVGPRALLVSVDENLIDPFLDHPDLPGRHNLYPLARNIRRVDIRDEVTFREFFEGFWPHIKWYMNGWLRELQHSRSGRIIDMDLPDDISAEDVTRCGLAEYLTHPDGTYDSKHETGLGYLVWSEIICSIPAHLSTTQRKKDEKRLEAYLFLRWGTTRPRITFDNDGNTASPSPSSPSVSSSSAAAATAAAEGPTVVDEDTYGQYGGNPMALTASEYLQQAERTGRPAYLSRGDLVVVYAMWRQYAQMKENRGRGEWDRADLATHALVLLSAHARRAYRGRVFDYVFCDDVDLWAPVEVAVAFHLVGSKRRIAMAVSQEGVLGPQTCDNVFPMYSKFIRSRAQLTPPSILLHSCRSTEFLTLLAATVVKPLRRLLSGKTMLLKKGQLHTDDSDHIARALSVPANRRYNTVEQQQVDGPDALPDDLVRARREEADTRALLSLRRQGTFLKPSLLLLPEEWLDLRNVPHEAKADLLFEAFQLVQPQFIDSRRSVGDHTVAIVVRREYDVKMVAEALADITQDDKHNGRWRWQRINCHDSAQRSRLHLRHRQRSLSPSRRSAHSGSSPGLSRATVSSREGPVAGRDKDERCVILVERFDDLLALNMEFDQVVVYDFFFRSEQLDLVWMQPWVGWVLESFQSGVPFMPYVQQFPVDVSNLVDELRLLYAIIRMARINVSFIESSPDSSVALSAWWSARGIVDVHELANVRRQDQRGRLALELSGSPQKLFDQHKRAIARCEQESQQMKQQMETSTRNNNTGAAAAAAAVAVAVAAQPSRPSRPAAAAASSGRGGRASPAPSSIAPMAPPRPHAPYNDTNNRDRGGRYPDDDLEDLPMPPPPRDRRGGSYRWQQRDFRDDWADDDSSEDGDSSYEYSRYGGGGGGAYQNSWQNQQMRGGYDDYYYGYDDDARSDYSYR</sequence>
<feature type="compositionally biased region" description="Low complexity" evidence="6">
    <location>
        <begin position="1802"/>
        <end position="1823"/>
    </location>
</feature>
<keyword evidence="3" id="KW-0347">Helicase</keyword>
<dbReference type="OrthoDB" id="6513042at2759"/>
<dbReference type="CDD" id="cd18808">
    <property type="entry name" value="SF1_C_Upf1"/>
    <property type="match status" value="1"/>
</dbReference>
<evidence type="ECO:0000259" key="8">
    <source>
        <dbReference type="Pfam" id="PF13087"/>
    </source>
</evidence>
<feature type="domain" description="DNA2/NAM7 helicase helicase" evidence="7">
    <location>
        <begin position="389"/>
        <end position="456"/>
    </location>
</feature>
<name>A0A0G4EL26_VITBC</name>
<evidence type="ECO:0000256" key="1">
    <source>
        <dbReference type="ARBA" id="ARBA00022741"/>
    </source>
</evidence>
<feature type="region of interest" description="Disordered" evidence="6">
    <location>
        <begin position="2172"/>
        <end position="2212"/>
    </location>
</feature>
<evidence type="ECO:0000256" key="3">
    <source>
        <dbReference type="ARBA" id="ARBA00022806"/>
    </source>
</evidence>
<dbReference type="Pfam" id="PF13086">
    <property type="entry name" value="AAA_11"/>
    <property type="match status" value="2"/>
</dbReference>
<feature type="compositionally biased region" description="Basic and acidic residues" evidence="6">
    <location>
        <begin position="184"/>
        <end position="200"/>
    </location>
</feature>
<dbReference type="InParanoid" id="A0A0G4EL26"/>
<dbReference type="PANTHER" id="PTHR10887">
    <property type="entry name" value="DNA2/NAM7 HELICASE FAMILY"/>
    <property type="match status" value="1"/>
</dbReference>
<feature type="region of interest" description="Disordered" evidence="6">
    <location>
        <begin position="184"/>
        <end position="264"/>
    </location>
</feature>
<reference evidence="9 10" key="1">
    <citation type="submission" date="2014-11" db="EMBL/GenBank/DDBJ databases">
        <authorList>
            <person name="Zhu J."/>
            <person name="Qi W."/>
            <person name="Song R."/>
        </authorList>
    </citation>
    <scope>NUCLEOTIDE SEQUENCE [LARGE SCALE GENOMIC DNA]</scope>
</reference>
<keyword evidence="1" id="KW-0547">Nucleotide-binding</keyword>
<feature type="region of interest" description="Disordered" evidence="6">
    <location>
        <begin position="1447"/>
        <end position="1494"/>
    </location>
</feature>
<evidence type="ECO:0000256" key="2">
    <source>
        <dbReference type="ARBA" id="ARBA00022801"/>
    </source>
</evidence>
<evidence type="ECO:0000256" key="6">
    <source>
        <dbReference type="SAM" id="MobiDB-lite"/>
    </source>
</evidence>
<feature type="compositionally biased region" description="Basic and acidic residues" evidence="6">
    <location>
        <begin position="2447"/>
        <end position="2457"/>
    </location>
</feature>
<feature type="region of interest" description="Disordered" evidence="6">
    <location>
        <begin position="1276"/>
        <end position="1298"/>
    </location>
</feature>
<keyword evidence="2" id="KW-0378">Hydrolase</keyword>
<evidence type="ECO:0000256" key="5">
    <source>
        <dbReference type="SAM" id="Coils"/>
    </source>
</evidence>
<feature type="compositionally biased region" description="Low complexity" evidence="6">
    <location>
        <begin position="1288"/>
        <end position="1298"/>
    </location>
</feature>
<dbReference type="VEuPathDB" id="CryptoDB:Vbra_7761"/>
<dbReference type="GO" id="GO:0005524">
    <property type="term" value="F:ATP binding"/>
    <property type="evidence" value="ECO:0007669"/>
    <property type="project" value="UniProtKB-KW"/>
</dbReference>
<protein>
    <recommendedName>
        <fullName evidence="11">AAA+ ATPase domain-containing protein</fullName>
    </recommendedName>
</protein>
<evidence type="ECO:0000313" key="10">
    <source>
        <dbReference type="Proteomes" id="UP000041254"/>
    </source>
</evidence>
<evidence type="ECO:0008006" key="11">
    <source>
        <dbReference type="Google" id="ProtNLM"/>
    </source>
</evidence>
<dbReference type="PANTHER" id="PTHR10887:SF522">
    <property type="entry name" value="P-LOOP CONTAINING NUCLEOSIDE TRIPHOSPHATE HYDROLASES SUPERFAMILY PROTEIN"/>
    <property type="match status" value="1"/>
</dbReference>
<feature type="domain" description="DNA2/NAM7 helicase helicase" evidence="7">
    <location>
        <begin position="729"/>
        <end position="800"/>
    </location>
</feature>
<feature type="compositionally biased region" description="Low complexity" evidence="6">
    <location>
        <begin position="1"/>
        <end position="26"/>
    </location>
</feature>
<dbReference type="InterPro" id="IPR041677">
    <property type="entry name" value="DNA2/NAM7_AAA_11"/>
</dbReference>
<dbReference type="InterPro" id="IPR045055">
    <property type="entry name" value="DNA2/NAM7-like"/>
</dbReference>
<dbReference type="GO" id="GO:0005694">
    <property type="term" value="C:chromosome"/>
    <property type="evidence" value="ECO:0007669"/>
    <property type="project" value="UniProtKB-ARBA"/>
</dbReference>
<dbReference type="Proteomes" id="UP000041254">
    <property type="component" value="Unassembled WGS sequence"/>
</dbReference>
<dbReference type="InterPro" id="IPR041679">
    <property type="entry name" value="DNA2/NAM7-like_C"/>
</dbReference>
<feature type="compositionally biased region" description="Acidic residues" evidence="6">
    <location>
        <begin position="2488"/>
        <end position="2499"/>
    </location>
</feature>
<feature type="compositionally biased region" description="Basic and acidic residues" evidence="6">
    <location>
        <begin position="1276"/>
        <end position="1287"/>
    </location>
</feature>
<dbReference type="STRING" id="1169540.A0A0G4EL26"/>
<feature type="compositionally biased region" description="Basic and acidic residues" evidence="6">
    <location>
        <begin position="1458"/>
        <end position="1471"/>
    </location>
</feature>
<dbReference type="EMBL" id="CDMY01000258">
    <property type="protein sequence ID" value="CEL97886.1"/>
    <property type="molecule type" value="Genomic_DNA"/>
</dbReference>
<organism evidence="9 10">
    <name type="scientific">Vitrella brassicaformis (strain CCMP3155)</name>
    <dbReference type="NCBI Taxonomy" id="1169540"/>
    <lineage>
        <taxon>Eukaryota</taxon>
        <taxon>Sar</taxon>
        <taxon>Alveolata</taxon>
        <taxon>Colpodellida</taxon>
        <taxon>Vitrellaceae</taxon>
        <taxon>Vitrella</taxon>
    </lineage>
</organism>
<feature type="region of interest" description="Disordered" evidence="6">
    <location>
        <begin position="1794"/>
        <end position="1834"/>
    </location>
</feature>
<dbReference type="InterPro" id="IPR027417">
    <property type="entry name" value="P-loop_NTPase"/>
</dbReference>